<dbReference type="AlphaFoldDB" id="L7JVU2"/>
<protein>
    <submittedName>
        <fullName evidence="2">DNA polymerase sigma</fullName>
        <ecNumber evidence="2">2.7.7.19</ecNumber>
    </submittedName>
</protein>
<dbReference type="InterPro" id="IPR045862">
    <property type="entry name" value="Trf4-like"/>
</dbReference>
<dbReference type="GO" id="GO:0031499">
    <property type="term" value="C:TRAMP complex"/>
    <property type="evidence" value="ECO:0007669"/>
    <property type="project" value="TreeGrafter"/>
</dbReference>
<keyword evidence="2" id="KW-0548">Nucleotidyltransferase</keyword>
<reference evidence="2 3" key="1">
    <citation type="journal article" date="2012" name="PLoS Pathog.">
        <title>The genome of the obligate intracellular parasite Trachipleistophora hominis: new insights into microsporidian genome dynamics and reductive evolution.</title>
        <authorList>
            <person name="Heinz E."/>
            <person name="Williams T.A."/>
            <person name="Nakjang S."/>
            <person name="Noel C.J."/>
            <person name="Swan D.C."/>
            <person name="Goldberg A.V."/>
            <person name="Harris S.R."/>
            <person name="Weinmaier T."/>
            <person name="Markert S."/>
            <person name="Becher D."/>
            <person name="Bernhardt J."/>
            <person name="Dagan T."/>
            <person name="Hacker C."/>
            <person name="Lucocq J.M."/>
            <person name="Schweder T."/>
            <person name="Rattei T."/>
            <person name="Hall N."/>
            <person name="Hirt R.P."/>
            <person name="Embley T.M."/>
        </authorList>
    </citation>
    <scope>NUCLEOTIDE SEQUENCE [LARGE SCALE GENOMIC DNA]</scope>
</reference>
<dbReference type="SUPFAM" id="SSF81301">
    <property type="entry name" value="Nucleotidyltransferase"/>
    <property type="match status" value="1"/>
</dbReference>
<dbReference type="InterPro" id="IPR043519">
    <property type="entry name" value="NT_sf"/>
</dbReference>
<evidence type="ECO:0000259" key="1">
    <source>
        <dbReference type="Pfam" id="PF22600"/>
    </source>
</evidence>
<evidence type="ECO:0000313" key="3">
    <source>
        <dbReference type="Proteomes" id="UP000011185"/>
    </source>
</evidence>
<dbReference type="OrthoDB" id="273917at2759"/>
<dbReference type="InterPro" id="IPR054708">
    <property type="entry name" value="MTPAP-like_central"/>
</dbReference>
<dbReference type="EC" id="2.7.7.19" evidence="2"/>
<accession>L7JVU2</accession>
<dbReference type="OMA" id="QQPYIKD"/>
<dbReference type="Gene3D" id="1.10.1410.10">
    <property type="match status" value="1"/>
</dbReference>
<dbReference type="PANTHER" id="PTHR23092:SF15">
    <property type="entry name" value="INACTIVE NON-CANONICAL POLY(A) RNA POLYMERASE PROTEIN TRF4-2-RELATED"/>
    <property type="match status" value="1"/>
</dbReference>
<dbReference type="GO" id="GO:1990817">
    <property type="term" value="F:poly(A) RNA polymerase activity"/>
    <property type="evidence" value="ECO:0007669"/>
    <property type="project" value="UniProtKB-EC"/>
</dbReference>
<dbReference type="SUPFAM" id="SSF81631">
    <property type="entry name" value="PAP/OAS1 substrate-binding domain"/>
    <property type="match status" value="1"/>
</dbReference>
<sequence length="288" mass="33597">MQGDYIQIKSNEESRPYVVFDALAFLSINPKYNQSRKISFMDHLNNELRQFIEFLRPSDEEVTLRRVMIKRVKELILNGLEEIKRERTCAKEGNGYFDNTSKIREKDGIENKSDDKSAVEKNENQICEDRVECFGSYETGLYLPGSDIDLTLFTDEKDALKKLQGFLCTSPFIFTKSVIFLSKARIPILRFMDVCHFRYDLSLNQESGIIHTRFIKKALKQQPYIKDLSLFLKYFLKSRGLNESKRGGLCSYAQLLMLINFLNLHPLVQRQMPVAPNLSVLFMDFFSF</sequence>
<dbReference type="Proteomes" id="UP000011185">
    <property type="component" value="Unassembled WGS sequence"/>
</dbReference>
<dbReference type="CDD" id="cd05402">
    <property type="entry name" value="NT_PAP_TUTase"/>
    <property type="match status" value="1"/>
</dbReference>
<dbReference type="VEuPathDB" id="MicrosporidiaDB:THOM_1461"/>
<dbReference type="EMBL" id="JH993941">
    <property type="protein sequence ID" value="ELQ75598.1"/>
    <property type="molecule type" value="Genomic_DNA"/>
</dbReference>
<dbReference type="GO" id="GO:0010605">
    <property type="term" value="P:negative regulation of macromolecule metabolic process"/>
    <property type="evidence" value="ECO:0007669"/>
    <property type="project" value="UniProtKB-ARBA"/>
</dbReference>
<dbReference type="Gene3D" id="3.30.460.10">
    <property type="entry name" value="Beta Polymerase, domain 2"/>
    <property type="match status" value="1"/>
</dbReference>
<dbReference type="PANTHER" id="PTHR23092">
    <property type="entry name" value="POLY(A) RNA POLYMERASE"/>
    <property type="match status" value="1"/>
</dbReference>
<feature type="domain" description="Poly(A) RNA polymerase mitochondrial-like central palm" evidence="1">
    <location>
        <begin position="128"/>
        <end position="216"/>
    </location>
</feature>
<dbReference type="GO" id="GO:0043634">
    <property type="term" value="P:polyadenylation-dependent ncRNA catabolic process"/>
    <property type="evidence" value="ECO:0007669"/>
    <property type="project" value="TreeGrafter"/>
</dbReference>
<organism evidence="2 3">
    <name type="scientific">Trachipleistophora hominis</name>
    <name type="common">Microsporidian parasite</name>
    <dbReference type="NCBI Taxonomy" id="72359"/>
    <lineage>
        <taxon>Eukaryota</taxon>
        <taxon>Fungi</taxon>
        <taxon>Fungi incertae sedis</taxon>
        <taxon>Microsporidia</taxon>
        <taxon>Pleistophoridae</taxon>
        <taxon>Trachipleistophora</taxon>
    </lineage>
</organism>
<dbReference type="GO" id="GO:0031123">
    <property type="term" value="P:RNA 3'-end processing"/>
    <property type="evidence" value="ECO:0007669"/>
    <property type="project" value="TreeGrafter"/>
</dbReference>
<dbReference type="InParanoid" id="L7JVU2"/>
<dbReference type="HOGENOM" id="CLU_013572_1_0_1"/>
<dbReference type="FunCoup" id="L7JVU2">
    <property type="interactions" value="60"/>
</dbReference>
<dbReference type="Pfam" id="PF22600">
    <property type="entry name" value="MTPAP-like_central"/>
    <property type="match status" value="1"/>
</dbReference>
<dbReference type="GO" id="GO:0005730">
    <property type="term" value="C:nucleolus"/>
    <property type="evidence" value="ECO:0007669"/>
    <property type="project" value="TreeGrafter"/>
</dbReference>
<gene>
    <name evidence="2" type="ORF">THOM_1461</name>
</gene>
<dbReference type="GO" id="GO:0003729">
    <property type="term" value="F:mRNA binding"/>
    <property type="evidence" value="ECO:0007669"/>
    <property type="project" value="TreeGrafter"/>
</dbReference>
<keyword evidence="3" id="KW-1185">Reference proteome</keyword>
<evidence type="ECO:0000313" key="2">
    <source>
        <dbReference type="EMBL" id="ELQ75598.1"/>
    </source>
</evidence>
<proteinExistence type="predicted"/>
<name>L7JVU2_TRAHO</name>
<dbReference type="STRING" id="72359.L7JVU2"/>
<keyword evidence="2" id="KW-0808">Transferase</keyword>